<reference evidence="1 2" key="1">
    <citation type="submission" date="2019-09" db="EMBL/GenBank/DDBJ databases">
        <title>Genome sequence and assembly of Taibaiella sp.</title>
        <authorList>
            <person name="Chhetri G."/>
        </authorList>
    </citation>
    <scope>NUCLEOTIDE SEQUENCE [LARGE SCALE GENOMIC DNA]</scope>
    <source>
        <strain evidence="1 2">KVB11</strain>
    </source>
</reference>
<keyword evidence="2" id="KW-1185">Reference proteome</keyword>
<accession>A0A5M6CBN4</accession>
<organism evidence="1 2">
    <name type="scientific">Taibaiella lutea</name>
    <dbReference type="NCBI Taxonomy" id="2608001"/>
    <lineage>
        <taxon>Bacteria</taxon>
        <taxon>Pseudomonadati</taxon>
        <taxon>Bacteroidota</taxon>
        <taxon>Chitinophagia</taxon>
        <taxon>Chitinophagales</taxon>
        <taxon>Chitinophagaceae</taxon>
        <taxon>Taibaiella</taxon>
    </lineage>
</organism>
<dbReference type="AlphaFoldDB" id="A0A5M6CBN4"/>
<protein>
    <recommendedName>
        <fullName evidence="3">Carboxypeptidase regulatory-like domain-containing protein</fullName>
    </recommendedName>
</protein>
<name>A0A5M6CBN4_9BACT</name>
<evidence type="ECO:0008006" key="3">
    <source>
        <dbReference type="Google" id="ProtNLM"/>
    </source>
</evidence>
<evidence type="ECO:0000313" key="1">
    <source>
        <dbReference type="EMBL" id="KAA5532537.1"/>
    </source>
</evidence>
<dbReference type="Proteomes" id="UP000323632">
    <property type="component" value="Unassembled WGS sequence"/>
</dbReference>
<gene>
    <name evidence="1" type="ORF">F0919_17285</name>
</gene>
<evidence type="ECO:0000313" key="2">
    <source>
        <dbReference type="Proteomes" id="UP000323632"/>
    </source>
</evidence>
<sequence>MTDTEIFRFAKENKFNFCGSFRESQLDRDLVLPTKQSVFSYKKIAASIVALLSFKFSSGQSLQKPDTKIVSTSQKDLKNNTQNDIIPTEYIISGKVSLSLSNPAELANVIIKIGSEDLIYHTDKNGNYRITLKESQISTYTIISFYHPLLKRETRTIHKTGFPATLDIYLDFAERRLGGAPQF</sequence>
<dbReference type="InterPro" id="IPR008969">
    <property type="entry name" value="CarboxyPept-like_regulatory"/>
</dbReference>
<dbReference type="SUPFAM" id="SSF49464">
    <property type="entry name" value="Carboxypeptidase regulatory domain-like"/>
    <property type="match status" value="1"/>
</dbReference>
<proteinExistence type="predicted"/>
<comment type="caution">
    <text evidence="1">The sequence shown here is derived from an EMBL/GenBank/DDBJ whole genome shotgun (WGS) entry which is preliminary data.</text>
</comment>
<dbReference type="EMBL" id="VWSH01000004">
    <property type="protein sequence ID" value="KAA5532537.1"/>
    <property type="molecule type" value="Genomic_DNA"/>
</dbReference>
<dbReference type="RefSeq" id="WP_150034040.1">
    <property type="nucleotide sequence ID" value="NZ_VWSH01000004.1"/>
</dbReference>